<feature type="disulfide bond" evidence="17">
    <location>
        <begin position="269"/>
        <end position="284"/>
    </location>
</feature>
<keyword evidence="6" id="KW-0812">Transmembrane</keyword>
<dbReference type="PROSITE" id="PS50038">
    <property type="entry name" value="FZ"/>
    <property type="match status" value="2"/>
</dbReference>
<evidence type="ECO:0000259" key="19">
    <source>
        <dbReference type="PROSITE" id="PS50240"/>
    </source>
</evidence>
<keyword evidence="7" id="KW-0677">Repeat</keyword>
<dbReference type="PROSITE" id="PS50240">
    <property type="entry name" value="TRYPSIN_DOM"/>
    <property type="match status" value="1"/>
</dbReference>
<dbReference type="Ensembl" id="ENSCRFT00000018274.1">
    <property type="protein sequence ID" value="ENSCRFP00000017664.1"/>
    <property type="gene ID" value="ENSCRFG00000012620.1"/>
</dbReference>
<dbReference type="InterPro" id="IPR033116">
    <property type="entry name" value="TRYPSIN_SER"/>
</dbReference>
<keyword evidence="4" id="KW-0964">Secreted</keyword>
<proteinExistence type="inferred from homology"/>
<dbReference type="InterPro" id="IPR023415">
    <property type="entry name" value="LDLR_class-A_CS"/>
</dbReference>
<feature type="disulfide bond" evidence="17">
    <location>
        <begin position="447"/>
        <end position="459"/>
    </location>
</feature>
<feature type="disulfide bond" evidence="17">
    <location>
        <begin position="167"/>
        <end position="182"/>
    </location>
</feature>
<feature type="disulfide bond" evidence="17">
    <location>
        <begin position="522"/>
        <end position="534"/>
    </location>
</feature>
<evidence type="ECO:0000256" key="10">
    <source>
        <dbReference type="ARBA" id="ARBA00022968"/>
    </source>
</evidence>
<dbReference type="Gene3D" id="2.40.10.10">
    <property type="entry name" value="Trypsin-like serine proteases"/>
    <property type="match status" value="1"/>
</dbReference>
<evidence type="ECO:0000256" key="15">
    <source>
        <dbReference type="PIRSR" id="PIRSR036376-50"/>
    </source>
</evidence>
<dbReference type="Gene3D" id="1.10.2000.10">
    <property type="entry name" value="Frizzled cysteine-rich domain"/>
    <property type="match status" value="2"/>
</dbReference>
<feature type="disulfide bond" evidence="17">
    <location>
        <begin position="232"/>
        <end position="247"/>
    </location>
</feature>
<sequence length="891" mass="99898">IALLNVILPVIYQRACRNITHSQCQMLPYNYTTVSSFLSIVKSIEMEKFLKFFSYLNRLNCYQHIMLFGCSLALPECISDGDDSRGLLPCRTFCEAAKEGCEPVLGMVNASWPDFLKCSQFQNKTENDTTTRVCFSPHQEKGKQSLCGGKESFLCASGICIPGKLQCNGYNDCDDWSDEVHCNCSNDVFRCATGKCLNYTFVYLSDEQNCDCNPVTHHQCGEGRCITADWVCDGDHDCIDKSDEINCSCHSQGLVECRNGQCIPSAFQCDGDNDCRDGSDEENCSENQTLCQEGDQRCSSCPDPCGASPCELRNSPANCSQCEPITLELCMNLPYNYTYYPNYLGHRTQKEASISWESSLFPALVQTNCYKYLMFFACTILVPKCDPHTNQRIPPCRTLCVQSKERCEAVLGIVGLQWPEDTDCTQFPDENSDNQTCLTPDEGVEECSPSHFKCRSGRCVLASRRCDGQADCEDDSDEDNCGCRERGLWECPLKKLCIKHNMICDGFPDCPDMMDEKNCSFCEESELECANHECVPRELWCDGQADCSDSSDEWDCVTLSKNANSLMLLTVHRSAADNHVCADEWQENLSQLACNQMGPSKTEIVIENEQMQDQKWLSLHSDWKSAVGGGTDAAVPADCGRRPAARMSKRILGGRTSRPGRWPWQCSLQSEPSGHICGCVLIAKRWVLTVAHCFEGRENAAVWKVVLGISNLDHPSSFMQTRLVKTIILHPRYNRAVVDYDISIVELDEDINETSYVRPVCLPSKDQLVQPDTYCYITGWGHMGNKMPFKLQEGEVRIISLEQCQSYFDMKIITSRMLCAGYESGTVDSCMGDSGGPLVCEHTAGRWTLFGLTSWGSVCFSKVLGPGVYSNVSHFIEWIERQIYIHSFLLN</sequence>
<evidence type="ECO:0000256" key="6">
    <source>
        <dbReference type="ARBA" id="ARBA00022692"/>
    </source>
</evidence>
<dbReference type="InterPro" id="IPR036055">
    <property type="entry name" value="LDL_receptor-like_sf"/>
</dbReference>
<dbReference type="PROSITE" id="PS00135">
    <property type="entry name" value="TRYPSIN_SER"/>
    <property type="match status" value="1"/>
</dbReference>
<evidence type="ECO:0000256" key="9">
    <source>
        <dbReference type="ARBA" id="ARBA00022825"/>
    </source>
</evidence>
<dbReference type="InterPro" id="IPR009003">
    <property type="entry name" value="Peptidase_S1_PA"/>
</dbReference>
<dbReference type="PROSITE" id="PS01209">
    <property type="entry name" value="LDLRA_1"/>
    <property type="match status" value="2"/>
</dbReference>
<feature type="disulfide bond" evidence="17">
    <location>
        <begin position="529"/>
        <end position="547"/>
    </location>
</feature>
<evidence type="ECO:0000313" key="20">
    <source>
        <dbReference type="Ensembl" id="ENSCRFP00000017664.1"/>
    </source>
</evidence>
<evidence type="ECO:0000256" key="12">
    <source>
        <dbReference type="ARBA" id="ARBA00023136"/>
    </source>
</evidence>
<dbReference type="InterPro" id="IPR036790">
    <property type="entry name" value="Frizzled_dom_sf"/>
</dbReference>
<organism evidence="20 21">
    <name type="scientific">Cyanoderma ruficeps</name>
    <name type="common">rufous-capped babbler</name>
    <dbReference type="NCBI Taxonomy" id="181631"/>
    <lineage>
        <taxon>Eukaryota</taxon>
        <taxon>Metazoa</taxon>
        <taxon>Chordata</taxon>
        <taxon>Craniata</taxon>
        <taxon>Vertebrata</taxon>
        <taxon>Euteleostomi</taxon>
        <taxon>Archelosauria</taxon>
        <taxon>Archosauria</taxon>
        <taxon>Dinosauria</taxon>
        <taxon>Saurischia</taxon>
        <taxon>Theropoda</taxon>
        <taxon>Coelurosauria</taxon>
        <taxon>Aves</taxon>
        <taxon>Neognathae</taxon>
        <taxon>Neoaves</taxon>
        <taxon>Telluraves</taxon>
        <taxon>Australaves</taxon>
        <taxon>Passeriformes</taxon>
        <taxon>Sylvioidea</taxon>
        <taxon>Timaliidae</taxon>
        <taxon>Cyanoderma</taxon>
    </lineage>
</organism>
<comment type="similarity">
    <text evidence="3">Belongs to the LDLR family.</text>
</comment>
<dbReference type="SUPFAM" id="SSF63501">
    <property type="entry name" value="Frizzled cysteine-rich domain"/>
    <property type="match status" value="2"/>
</dbReference>
<dbReference type="GO" id="GO:0008217">
    <property type="term" value="P:regulation of blood pressure"/>
    <property type="evidence" value="ECO:0007669"/>
    <property type="project" value="InterPro"/>
</dbReference>
<dbReference type="FunFam" id="2.40.10.10:FF:000015">
    <property type="entry name" value="Atrial natriuretic peptide-converting enzyme"/>
    <property type="match status" value="1"/>
</dbReference>
<evidence type="ECO:0000256" key="4">
    <source>
        <dbReference type="ARBA" id="ARBA00022525"/>
    </source>
</evidence>
<dbReference type="Pfam" id="PF00057">
    <property type="entry name" value="Ldl_recept_a"/>
    <property type="match status" value="6"/>
</dbReference>
<dbReference type="Gene3D" id="4.10.400.10">
    <property type="entry name" value="Low-density Lipoprotein Receptor"/>
    <property type="match status" value="6"/>
</dbReference>
<dbReference type="InterPro" id="IPR043504">
    <property type="entry name" value="Peptidase_S1_PA_chymotrypsin"/>
</dbReference>
<dbReference type="GO" id="GO:0004252">
    <property type="term" value="F:serine-type endopeptidase activity"/>
    <property type="evidence" value="ECO:0007669"/>
    <property type="project" value="InterPro"/>
</dbReference>
<reference evidence="20" key="2">
    <citation type="submission" date="2025-09" db="UniProtKB">
        <authorList>
            <consortium name="Ensembl"/>
        </authorList>
    </citation>
    <scope>IDENTIFICATION</scope>
</reference>
<evidence type="ECO:0000256" key="3">
    <source>
        <dbReference type="ARBA" id="ARBA00009939"/>
    </source>
</evidence>
<dbReference type="GO" id="GO:0005886">
    <property type="term" value="C:plasma membrane"/>
    <property type="evidence" value="ECO:0007669"/>
    <property type="project" value="UniProtKB-SubCell"/>
</dbReference>
<evidence type="ECO:0000256" key="2">
    <source>
        <dbReference type="ARBA" id="ARBA00004613"/>
    </source>
</evidence>
<feature type="disulfide bond" evidence="17">
    <location>
        <begin position="541"/>
        <end position="556"/>
    </location>
</feature>
<feature type="disulfide bond" evidence="17">
    <location>
        <begin position="220"/>
        <end position="238"/>
    </location>
</feature>
<feature type="disulfide bond" evidence="16">
    <location>
        <begin position="16"/>
        <end position="77"/>
    </location>
</feature>
<dbReference type="PANTHER" id="PTHR24252:SF11">
    <property type="entry name" value="ATRIAL NATRIURETIC PEPTIDE-CONVERTING ENZYME ISOFORM X1"/>
    <property type="match status" value="1"/>
</dbReference>
<keyword evidence="11" id="KW-1133">Transmembrane helix</keyword>
<evidence type="ECO:0000256" key="8">
    <source>
        <dbReference type="ARBA" id="ARBA00022801"/>
    </source>
</evidence>
<dbReference type="GO" id="GO:0005576">
    <property type="term" value="C:extracellular region"/>
    <property type="evidence" value="ECO:0007669"/>
    <property type="project" value="UniProtKB-SubCell"/>
</dbReference>
<accession>A0A8C3R9E2</accession>
<name>A0A8C3R9E2_9PASS</name>
<dbReference type="FunFam" id="4.10.400.10:FF:000024">
    <property type="entry name" value="Low-density lipoprotein RecePtor related"/>
    <property type="match status" value="1"/>
</dbReference>
<feature type="disulfide bond" evidence="17">
    <location>
        <begin position="155"/>
        <end position="173"/>
    </location>
</feature>
<dbReference type="FunFam" id="4.10.400.10:FF:000103">
    <property type="entry name" value="Atrial natriuretic peptide-converting enzyme"/>
    <property type="match status" value="1"/>
</dbReference>
<dbReference type="FunFam" id="4.10.400.10:FF:000056">
    <property type="entry name" value="Terribly reduced optic lobes, isoform AM"/>
    <property type="match status" value="1"/>
</dbReference>
<feature type="disulfide bond" evidence="17">
    <location>
        <begin position="466"/>
        <end position="481"/>
    </location>
</feature>
<dbReference type="SUPFAM" id="SSF57424">
    <property type="entry name" value="LDL receptor-like module"/>
    <property type="match status" value="6"/>
</dbReference>
<dbReference type="SMART" id="SM00020">
    <property type="entry name" value="Tryp_SPc"/>
    <property type="match status" value="1"/>
</dbReference>
<dbReference type="CDD" id="cd07445">
    <property type="entry name" value="CRD_corin_1"/>
    <property type="match status" value="1"/>
</dbReference>
<dbReference type="InterPro" id="IPR017052">
    <property type="entry name" value="Corin"/>
</dbReference>
<feature type="domain" description="Peptidase S1" evidence="19">
    <location>
        <begin position="651"/>
        <end position="884"/>
    </location>
</feature>
<feature type="active site" description="Charge relay system" evidence="15">
    <location>
        <position position="834"/>
    </location>
</feature>
<dbReference type="Pfam" id="PF01392">
    <property type="entry name" value="Fz"/>
    <property type="match status" value="2"/>
</dbReference>
<evidence type="ECO:0000256" key="11">
    <source>
        <dbReference type="ARBA" id="ARBA00022989"/>
    </source>
</evidence>
<dbReference type="InterPro" id="IPR002172">
    <property type="entry name" value="LDrepeatLR_classA_rpt"/>
</dbReference>
<feature type="active site" description="Charge relay system" evidence="15">
    <location>
        <position position="741"/>
    </location>
</feature>
<dbReference type="PANTHER" id="PTHR24252">
    <property type="entry name" value="ACROSIN-RELATED"/>
    <property type="match status" value="1"/>
</dbReference>
<evidence type="ECO:0000259" key="18">
    <source>
        <dbReference type="PROSITE" id="PS50038"/>
    </source>
</evidence>
<evidence type="ECO:0000313" key="21">
    <source>
        <dbReference type="Proteomes" id="UP000694396"/>
    </source>
</evidence>
<keyword evidence="14" id="KW-0325">Glycoprotein</keyword>
<feature type="domain" description="FZ" evidence="18">
    <location>
        <begin position="16"/>
        <end position="137"/>
    </location>
</feature>
<dbReference type="InterPro" id="IPR041762">
    <property type="entry name" value="Corin_CRD_1"/>
</dbReference>
<feature type="disulfide bond" evidence="16">
    <location>
        <begin position="94"/>
        <end position="118"/>
    </location>
</feature>
<feature type="disulfide bond" evidence="16">
    <location>
        <begin position="396"/>
        <end position="437"/>
    </location>
</feature>
<evidence type="ECO:0000256" key="14">
    <source>
        <dbReference type="ARBA" id="ARBA00023180"/>
    </source>
</evidence>
<reference evidence="20" key="1">
    <citation type="submission" date="2025-08" db="UniProtKB">
        <authorList>
            <consortium name="Ensembl"/>
        </authorList>
    </citation>
    <scope>IDENTIFICATION</scope>
</reference>
<dbReference type="InterPro" id="IPR020067">
    <property type="entry name" value="Frizzled_dom"/>
</dbReference>
<protein>
    <submittedName>
        <fullName evidence="20">Corin, serine peptidase</fullName>
    </submittedName>
</protein>
<dbReference type="FunFam" id="4.10.400.10:FF:000083">
    <property type="entry name" value="Atrial natriuretic peptide-converting enzyme"/>
    <property type="match status" value="1"/>
</dbReference>
<feature type="domain" description="FZ" evidence="18">
    <location>
        <begin position="317"/>
        <end position="440"/>
    </location>
</feature>
<dbReference type="SUPFAM" id="SSF50494">
    <property type="entry name" value="Trypsin-like serine proteases"/>
    <property type="match status" value="1"/>
</dbReference>
<evidence type="ECO:0000256" key="5">
    <source>
        <dbReference type="ARBA" id="ARBA00022670"/>
    </source>
</evidence>
<evidence type="ECO:0000256" key="1">
    <source>
        <dbReference type="ARBA" id="ARBA00004401"/>
    </source>
</evidence>
<feature type="disulfide bond" evidence="17">
    <location>
        <begin position="257"/>
        <end position="275"/>
    </location>
</feature>
<dbReference type="CDD" id="cd00112">
    <property type="entry name" value="LDLa"/>
    <property type="match status" value="6"/>
</dbReference>
<dbReference type="PIRSF" id="PIRSF036376">
    <property type="entry name" value="Corin"/>
    <property type="match status" value="1"/>
</dbReference>
<feature type="disulfide bond" evidence="17">
    <location>
        <begin position="454"/>
        <end position="472"/>
    </location>
</feature>
<dbReference type="PRINTS" id="PR00261">
    <property type="entry name" value="LDLRECEPTOR"/>
</dbReference>
<feature type="disulfide bond" evidence="16">
    <location>
        <begin position="24"/>
        <end position="70"/>
    </location>
</feature>
<feature type="disulfide bond" evidence="16">
    <location>
        <begin position="369"/>
        <end position="407"/>
    </location>
</feature>
<dbReference type="Pfam" id="PF00089">
    <property type="entry name" value="Trypsin"/>
    <property type="match status" value="1"/>
</dbReference>
<evidence type="ECO:0000256" key="17">
    <source>
        <dbReference type="PROSITE-ProRule" id="PRU00124"/>
    </source>
</evidence>
<dbReference type="GO" id="GO:0016486">
    <property type="term" value="P:peptide hormone processing"/>
    <property type="evidence" value="ECO:0007669"/>
    <property type="project" value="InterPro"/>
</dbReference>
<comment type="subcellular location">
    <subcellularLocation>
        <location evidence="1">Cell membrane</location>
        <topology evidence="1">Single-pass type II membrane protein</topology>
    </subcellularLocation>
    <subcellularLocation>
        <location evidence="2">Secreted</location>
    </subcellularLocation>
</comment>
<keyword evidence="9" id="KW-0720">Serine protease</keyword>
<dbReference type="SMART" id="SM00063">
    <property type="entry name" value="FRI"/>
    <property type="match status" value="2"/>
</dbReference>
<evidence type="ECO:0000256" key="7">
    <source>
        <dbReference type="ARBA" id="ARBA00022737"/>
    </source>
</evidence>
<dbReference type="Proteomes" id="UP000694396">
    <property type="component" value="Unplaced"/>
</dbReference>
<keyword evidence="8" id="KW-0378">Hydrolase</keyword>
<dbReference type="AlphaFoldDB" id="A0A8C3R9E2"/>
<feature type="disulfide bond" evidence="16">
    <location>
        <begin position="400"/>
        <end position="424"/>
    </location>
</feature>
<dbReference type="CDD" id="cd00190">
    <property type="entry name" value="Tryp_SPc"/>
    <property type="match status" value="1"/>
</dbReference>
<keyword evidence="12" id="KW-0472">Membrane</keyword>
<feature type="disulfide bond" evidence="17">
    <location>
        <begin position="504"/>
        <end position="519"/>
    </location>
</feature>
<evidence type="ECO:0000256" key="13">
    <source>
        <dbReference type="ARBA" id="ARBA00023157"/>
    </source>
</evidence>
<comment type="caution">
    <text evidence="17">Lacks conserved residue(s) required for the propagation of feature annotation.</text>
</comment>
<keyword evidence="5" id="KW-0645">Protease</keyword>
<dbReference type="InterPro" id="IPR001254">
    <property type="entry name" value="Trypsin_dom"/>
</dbReference>
<feature type="active site" description="Charge relay system" evidence="15">
    <location>
        <position position="692"/>
    </location>
</feature>
<keyword evidence="10" id="KW-0735">Signal-anchor</keyword>
<evidence type="ECO:0000256" key="16">
    <source>
        <dbReference type="PROSITE-ProRule" id="PRU00090"/>
    </source>
</evidence>
<dbReference type="SMART" id="SM00192">
    <property type="entry name" value="LDLa"/>
    <property type="match status" value="6"/>
</dbReference>
<dbReference type="PROSITE" id="PS50068">
    <property type="entry name" value="LDLRA_2"/>
    <property type="match status" value="6"/>
</dbReference>
<keyword evidence="13 17" id="KW-1015">Disulfide bond</keyword>
<keyword evidence="21" id="KW-1185">Reference proteome</keyword>